<keyword evidence="2" id="KW-0472">Membrane</keyword>
<evidence type="ECO:0000313" key="3">
    <source>
        <dbReference type="EMBL" id="MBC2596334.1"/>
    </source>
</evidence>
<dbReference type="RefSeq" id="WP_185677248.1">
    <property type="nucleotide sequence ID" value="NZ_JACHVB010000064.1"/>
</dbReference>
<protein>
    <submittedName>
        <fullName evidence="3">Uncharacterized protein</fullName>
    </submittedName>
</protein>
<feature type="compositionally biased region" description="Basic and acidic residues" evidence="1">
    <location>
        <begin position="148"/>
        <end position="165"/>
    </location>
</feature>
<evidence type="ECO:0000256" key="1">
    <source>
        <dbReference type="SAM" id="MobiDB-lite"/>
    </source>
</evidence>
<proteinExistence type="predicted"/>
<sequence length="235" mass="27027">MDQLGEWLVPVVVFVIWAINAAMQMAKKKGEQEEEAEQESRPYTPLDHPANDNNERARRIQEEIRRKIAERRGEAPPPREQADNGPPPLRQPADHRMPSPLEAPRPVSNQREPQHRRQQFPRPNTTSTEPSPYFEVPPPPRNYEAEIEEQRRQAEEALRRAEAVRRQTRAKTPARAPRKPILEHSGDATFKSIRGSLRRDLKDPAAVRRAVLHYEIIGPPVSLRHDDRPGATRGH</sequence>
<accession>A0A842HKX7</accession>
<reference evidence="3 4" key="1">
    <citation type="submission" date="2020-07" db="EMBL/GenBank/DDBJ databases">
        <authorList>
            <person name="Feng X."/>
        </authorList>
    </citation>
    <scope>NUCLEOTIDE SEQUENCE [LARGE SCALE GENOMIC DNA]</scope>
    <source>
        <strain evidence="3 4">JCM31066</strain>
    </source>
</reference>
<keyword evidence="4" id="KW-1185">Reference proteome</keyword>
<dbReference type="Proteomes" id="UP000546464">
    <property type="component" value="Unassembled WGS sequence"/>
</dbReference>
<feature type="compositionally biased region" description="Pro residues" evidence="1">
    <location>
        <begin position="75"/>
        <end position="90"/>
    </location>
</feature>
<evidence type="ECO:0000256" key="2">
    <source>
        <dbReference type="SAM" id="Phobius"/>
    </source>
</evidence>
<feature type="compositionally biased region" description="Basic and acidic residues" evidence="1">
    <location>
        <begin position="49"/>
        <end position="74"/>
    </location>
</feature>
<feature type="region of interest" description="Disordered" evidence="1">
    <location>
        <begin position="26"/>
        <end position="176"/>
    </location>
</feature>
<feature type="transmembrane region" description="Helical" evidence="2">
    <location>
        <begin position="6"/>
        <end position="23"/>
    </location>
</feature>
<name>A0A842HKX7_9BACT</name>
<gene>
    <name evidence="3" type="ORF">H5P28_18865</name>
</gene>
<dbReference type="EMBL" id="JACHVB010000064">
    <property type="protein sequence ID" value="MBC2596334.1"/>
    <property type="molecule type" value="Genomic_DNA"/>
</dbReference>
<dbReference type="AlphaFoldDB" id="A0A842HKX7"/>
<evidence type="ECO:0000313" key="4">
    <source>
        <dbReference type="Proteomes" id="UP000546464"/>
    </source>
</evidence>
<comment type="caution">
    <text evidence="3">The sequence shown here is derived from an EMBL/GenBank/DDBJ whole genome shotgun (WGS) entry which is preliminary data.</text>
</comment>
<keyword evidence="2" id="KW-1133">Transmembrane helix</keyword>
<keyword evidence="2" id="KW-0812">Transmembrane</keyword>
<organism evidence="3 4">
    <name type="scientific">Ruficoccus amylovorans</name>
    <dbReference type="NCBI Taxonomy" id="1804625"/>
    <lineage>
        <taxon>Bacteria</taxon>
        <taxon>Pseudomonadati</taxon>
        <taxon>Verrucomicrobiota</taxon>
        <taxon>Opitutia</taxon>
        <taxon>Puniceicoccales</taxon>
        <taxon>Cerasicoccaceae</taxon>
        <taxon>Ruficoccus</taxon>
    </lineage>
</organism>